<proteinExistence type="predicted"/>
<feature type="compositionally biased region" description="Basic and acidic residues" evidence="1">
    <location>
        <begin position="59"/>
        <end position="74"/>
    </location>
</feature>
<organism evidence="2 3">
    <name type="scientific">Momordica charantia</name>
    <name type="common">Bitter gourd</name>
    <name type="synonym">Balsam pear</name>
    <dbReference type="NCBI Taxonomy" id="3673"/>
    <lineage>
        <taxon>Eukaryota</taxon>
        <taxon>Viridiplantae</taxon>
        <taxon>Streptophyta</taxon>
        <taxon>Embryophyta</taxon>
        <taxon>Tracheophyta</taxon>
        <taxon>Spermatophyta</taxon>
        <taxon>Magnoliopsida</taxon>
        <taxon>eudicotyledons</taxon>
        <taxon>Gunneridae</taxon>
        <taxon>Pentapetalae</taxon>
        <taxon>rosids</taxon>
        <taxon>fabids</taxon>
        <taxon>Cucurbitales</taxon>
        <taxon>Cucurbitaceae</taxon>
        <taxon>Momordiceae</taxon>
        <taxon>Momordica</taxon>
    </lineage>
</organism>
<gene>
    <name evidence="3" type="primary">LOC111024417</name>
</gene>
<dbReference type="AlphaFoldDB" id="A0A6J1DVG2"/>
<dbReference type="OrthoDB" id="2919534at2759"/>
<name>A0A6J1DVG2_MOMCH</name>
<feature type="compositionally biased region" description="Basic and acidic residues" evidence="1">
    <location>
        <begin position="81"/>
        <end position="110"/>
    </location>
</feature>
<dbReference type="GeneID" id="111024417"/>
<dbReference type="PANTHER" id="PTHR33240:SF15">
    <property type="entry name" value="GAG-PRO-LIKE PROTEIN"/>
    <property type="match status" value="1"/>
</dbReference>
<evidence type="ECO:0000313" key="2">
    <source>
        <dbReference type="Proteomes" id="UP000504603"/>
    </source>
</evidence>
<feature type="region of interest" description="Disordered" evidence="1">
    <location>
        <begin position="42"/>
        <end position="110"/>
    </location>
</feature>
<feature type="compositionally biased region" description="Basic residues" evidence="1">
    <location>
        <begin position="45"/>
        <end position="55"/>
    </location>
</feature>
<dbReference type="Proteomes" id="UP000504603">
    <property type="component" value="Unplaced"/>
</dbReference>
<protein>
    <submittedName>
        <fullName evidence="3">Uncharacterized protein LOC111024417</fullName>
    </submittedName>
</protein>
<dbReference type="PANTHER" id="PTHR33240">
    <property type="entry name" value="OS08G0508500 PROTEIN"/>
    <property type="match status" value="1"/>
</dbReference>
<evidence type="ECO:0000313" key="3">
    <source>
        <dbReference type="RefSeq" id="XP_022157797.1"/>
    </source>
</evidence>
<accession>A0A6J1DVG2</accession>
<dbReference type="RefSeq" id="XP_022157797.1">
    <property type="nucleotide sequence ID" value="XM_022302105.1"/>
</dbReference>
<evidence type="ECO:0000256" key="1">
    <source>
        <dbReference type="SAM" id="MobiDB-lite"/>
    </source>
</evidence>
<dbReference type="KEGG" id="mcha:111024417"/>
<dbReference type="CDD" id="cd00303">
    <property type="entry name" value="retropepsin_like"/>
    <property type="match status" value="1"/>
</dbReference>
<reference evidence="3" key="1">
    <citation type="submission" date="2025-08" db="UniProtKB">
        <authorList>
            <consortium name="RefSeq"/>
        </authorList>
    </citation>
    <scope>IDENTIFICATION</scope>
    <source>
        <strain evidence="3">OHB3-1</strain>
    </source>
</reference>
<keyword evidence="2" id="KW-1185">Reference proteome</keyword>
<sequence>MCYFFTGLADETLTVKLGEEAPSTFDEVLQKAKKVIDGQELLRTKQVRTNKRSNQKKPGGQEKGKSDSKSKDKGSSPQGRSDYRRSDSDSSRRGPYESLEKLLKRPDKLRGDLEKRNKDRYCRFHRDHGHNTSSCWDLELQIEDLIQDGYFKKYVGKTGASSSGNKRKELAREARWEVCTIQEQKPTCRISFSDSDLEGVHLSHNDALVISPFIDHVQVRRELVDGGASANILSLTTYLALGWTRAQLKKSLTPLVGFAGESVTLEGCIDLSITIAQCDTKVTQMVEFVVIDGSTVYALEEQSNLLSSATQTYENELPKTNQGDVASLTEELELVPLLNPKKQVSIGTKLGAADRE</sequence>